<gene>
    <name evidence="2" type="ORF">CH338_23560</name>
</gene>
<dbReference type="SUPFAM" id="SSF51998">
    <property type="entry name" value="PFL-like glycyl radical enzymes"/>
    <property type="match status" value="1"/>
</dbReference>
<comment type="similarity">
    <text evidence="1">Belongs to the UPF0210 family.</text>
</comment>
<dbReference type="RefSeq" id="WP_111359519.1">
    <property type="nucleotide sequence ID" value="NZ_NHSK01000200.1"/>
</dbReference>
<reference evidence="2 3" key="1">
    <citation type="submission" date="2017-07" db="EMBL/GenBank/DDBJ databases">
        <title>Draft Genome Sequences of Select Purple Nonsulfur Bacteria.</title>
        <authorList>
            <person name="Lasarre B."/>
            <person name="Mckinlay J.B."/>
        </authorList>
    </citation>
    <scope>NUCLEOTIDE SEQUENCE [LARGE SCALE GENOMIC DNA]</scope>
    <source>
        <strain evidence="2 3">DSM 11907</strain>
    </source>
</reference>
<proteinExistence type="inferred from homology"/>
<dbReference type="Proteomes" id="UP000248863">
    <property type="component" value="Unassembled WGS sequence"/>
</dbReference>
<comment type="caution">
    <text evidence="2">The sequence shown here is derived from an EMBL/GenBank/DDBJ whole genome shotgun (WGS) entry which is preliminary data.</text>
</comment>
<dbReference type="AlphaFoldDB" id="A0A327K504"/>
<accession>A0A327K504</accession>
<sequence>MKHLGFSGEEILETIGMVRHEKLDIRTVTIGISLFDCVADDCATLCANIHAKVTRVARDLTKVSAEIAREFGIPIVNNRIAVTPVSLIAGRCGPDEMIRIGETLDRAAHELGIDFIGGFSAHVEKGMTAVDRALIASLPDTLAATRRVCASVNVGSTRAGLNMDAIGLMGRTVKDIAAATAEAGSIGCAKLVVFCNAVEDNPFMAGAFHGASESDCVVNVGVSGPGVVLRAVEEAGDVDFGALTAVIRGTAFKITRAGELVGRAAAARLGIPFGIIDLSLAPTPAERDSVARILEAIGLDRVGTHGSTAALALLNDAVKKGGAMASSYVGGLSGAFIPLSEDAGMIEAAEKGTLTIDKLEAMTSVCSVGLDMIAVPGDTPAATLSAIMADEAAIGMINRKTTAVRIIPVVGRTVGDTVDFGGLLGRAPIIPVHGEASTRFVARGGRIPAPLQALIN</sequence>
<dbReference type="InterPro" id="IPR007841">
    <property type="entry name" value="UPF0210"/>
</dbReference>
<dbReference type="Pfam" id="PF05167">
    <property type="entry name" value="DUF711"/>
    <property type="match status" value="1"/>
</dbReference>
<protein>
    <recommendedName>
        <fullName evidence="1">UPF0210 protein CH338_23560</fullName>
    </recommendedName>
</protein>
<keyword evidence="3" id="KW-1185">Reference proteome</keyword>
<organism evidence="2 3">
    <name type="scientific">Rhodoplanes elegans</name>
    <dbReference type="NCBI Taxonomy" id="29408"/>
    <lineage>
        <taxon>Bacteria</taxon>
        <taxon>Pseudomonadati</taxon>
        <taxon>Pseudomonadota</taxon>
        <taxon>Alphaproteobacteria</taxon>
        <taxon>Hyphomicrobiales</taxon>
        <taxon>Nitrobacteraceae</taxon>
        <taxon>Rhodoplanes</taxon>
    </lineage>
</organism>
<comment type="subunit">
    <text evidence="1">Homodimer.</text>
</comment>
<evidence type="ECO:0000313" key="3">
    <source>
        <dbReference type="Proteomes" id="UP000248863"/>
    </source>
</evidence>
<evidence type="ECO:0000313" key="2">
    <source>
        <dbReference type="EMBL" id="RAI32823.1"/>
    </source>
</evidence>
<dbReference type="Gene3D" id="3.20.70.20">
    <property type="match status" value="1"/>
</dbReference>
<name>A0A327K504_9BRAD</name>
<dbReference type="OrthoDB" id="9763001at2"/>
<dbReference type="PANTHER" id="PTHR37560:SF1">
    <property type="entry name" value="UPF0210 PROTEIN MJ1665"/>
    <property type="match status" value="1"/>
</dbReference>
<dbReference type="EMBL" id="NPEU01000400">
    <property type="protein sequence ID" value="RAI32823.1"/>
    <property type="molecule type" value="Genomic_DNA"/>
</dbReference>
<dbReference type="PANTHER" id="PTHR37560">
    <property type="entry name" value="UPF0210 PROTEIN SPR0218"/>
    <property type="match status" value="1"/>
</dbReference>
<dbReference type="NCBIfam" id="NF003700">
    <property type="entry name" value="PRK05313.1"/>
    <property type="match status" value="1"/>
</dbReference>
<evidence type="ECO:0000256" key="1">
    <source>
        <dbReference type="HAMAP-Rule" id="MF_01221"/>
    </source>
</evidence>
<dbReference type="CDD" id="cd08025">
    <property type="entry name" value="RNR_PFL_like_DUF711"/>
    <property type="match status" value="1"/>
</dbReference>
<dbReference type="HAMAP" id="MF_01221">
    <property type="entry name" value="UPF0210"/>
    <property type="match status" value="1"/>
</dbReference>